<dbReference type="Gene3D" id="2.40.70.10">
    <property type="entry name" value="Acid Proteases"/>
    <property type="match status" value="2"/>
</dbReference>
<dbReference type="GO" id="GO:0006508">
    <property type="term" value="P:proteolysis"/>
    <property type="evidence" value="ECO:0007669"/>
    <property type="project" value="UniProtKB-KW"/>
</dbReference>
<keyword evidence="11" id="KW-1185">Reference proteome</keyword>
<keyword evidence="2 7" id="KW-0645">Protease</keyword>
<evidence type="ECO:0000256" key="4">
    <source>
        <dbReference type="ARBA" id="ARBA00022801"/>
    </source>
</evidence>
<evidence type="ECO:0000256" key="5">
    <source>
        <dbReference type="PIRSR" id="PIRSR601461-1"/>
    </source>
</evidence>
<dbReference type="PROSITE" id="PS00141">
    <property type="entry name" value="ASP_PROTEASE"/>
    <property type="match status" value="2"/>
</dbReference>
<dbReference type="PRINTS" id="PR00792">
    <property type="entry name" value="PEPSIN"/>
</dbReference>
<protein>
    <recommendedName>
        <fullName evidence="9">Peptidase A1 domain-containing protein</fullName>
    </recommendedName>
</protein>
<feature type="domain" description="Peptidase A1" evidence="9">
    <location>
        <begin position="84"/>
        <end position="386"/>
    </location>
</feature>
<dbReference type="Pfam" id="PF00026">
    <property type="entry name" value="Asp"/>
    <property type="match status" value="1"/>
</dbReference>
<evidence type="ECO:0000313" key="11">
    <source>
        <dbReference type="Proteomes" id="UP000054560"/>
    </source>
</evidence>
<feature type="signal peptide" evidence="8">
    <location>
        <begin position="1"/>
        <end position="19"/>
    </location>
</feature>
<keyword evidence="8" id="KW-0732">Signal</keyword>
<dbReference type="PANTHER" id="PTHR47966:SF51">
    <property type="entry name" value="BETA-SITE APP-CLEAVING ENZYME, ISOFORM A-RELATED"/>
    <property type="match status" value="1"/>
</dbReference>
<dbReference type="STRING" id="667725.A0A0L0FU52"/>
<evidence type="ECO:0000256" key="8">
    <source>
        <dbReference type="SAM" id="SignalP"/>
    </source>
</evidence>
<accession>A0A0L0FU52</accession>
<dbReference type="InterPro" id="IPR021109">
    <property type="entry name" value="Peptidase_aspartic_dom_sf"/>
</dbReference>
<feature type="disulfide bond" evidence="6">
    <location>
        <begin position="115"/>
        <end position="120"/>
    </location>
</feature>
<evidence type="ECO:0000256" key="7">
    <source>
        <dbReference type="RuleBase" id="RU000454"/>
    </source>
</evidence>
<evidence type="ECO:0000259" key="9">
    <source>
        <dbReference type="PROSITE" id="PS51767"/>
    </source>
</evidence>
<dbReference type="EMBL" id="KQ242186">
    <property type="protein sequence ID" value="KNC80194.1"/>
    <property type="molecule type" value="Genomic_DNA"/>
</dbReference>
<keyword evidence="4 7" id="KW-0378">Hydrolase</keyword>
<evidence type="ECO:0000256" key="6">
    <source>
        <dbReference type="PIRSR" id="PIRSR601461-2"/>
    </source>
</evidence>
<dbReference type="eggNOG" id="KOG1339">
    <property type="taxonomic scope" value="Eukaryota"/>
</dbReference>
<evidence type="ECO:0000256" key="1">
    <source>
        <dbReference type="ARBA" id="ARBA00007447"/>
    </source>
</evidence>
<dbReference type="InterPro" id="IPR033121">
    <property type="entry name" value="PEPTIDASE_A1"/>
</dbReference>
<organism evidence="10 11">
    <name type="scientific">Sphaeroforma arctica JP610</name>
    <dbReference type="NCBI Taxonomy" id="667725"/>
    <lineage>
        <taxon>Eukaryota</taxon>
        <taxon>Ichthyosporea</taxon>
        <taxon>Ichthyophonida</taxon>
        <taxon>Sphaeroforma</taxon>
    </lineage>
</organism>
<dbReference type="PANTHER" id="PTHR47966">
    <property type="entry name" value="BETA-SITE APP-CLEAVING ENZYME, ISOFORM A-RELATED"/>
    <property type="match status" value="1"/>
</dbReference>
<comment type="similarity">
    <text evidence="1 7">Belongs to the peptidase A1 family.</text>
</comment>
<keyword evidence="6" id="KW-1015">Disulfide bond</keyword>
<evidence type="ECO:0000256" key="3">
    <source>
        <dbReference type="ARBA" id="ARBA00022750"/>
    </source>
</evidence>
<keyword evidence="3 7" id="KW-0064">Aspartyl protease</keyword>
<dbReference type="SUPFAM" id="SSF50630">
    <property type="entry name" value="Acid proteases"/>
    <property type="match status" value="1"/>
</dbReference>
<dbReference type="InterPro" id="IPR001461">
    <property type="entry name" value="Aspartic_peptidase_A1"/>
</dbReference>
<feature type="chain" id="PRO_5005538398" description="Peptidase A1 domain-containing protein" evidence="8">
    <location>
        <begin position="20"/>
        <end position="393"/>
    </location>
</feature>
<dbReference type="GO" id="GO:0004190">
    <property type="term" value="F:aspartic-type endopeptidase activity"/>
    <property type="evidence" value="ECO:0007669"/>
    <property type="project" value="UniProtKB-KW"/>
</dbReference>
<dbReference type="FunFam" id="2.40.70.10:FF:000115">
    <property type="entry name" value="Lysosomal aspartic protease"/>
    <property type="match status" value="1"/>
</dbReference>
<dbReference type="InterPro" id="IPR001969">
    <property type="entry name" value="Aspartic_peptidase_AS"/>
</dbReference>
<dbReference type="RefSeq" id="XP_014154096.1">
    <property type="nucleotide sequence ID" value="XM_014298621.1"/>
</dbReference>
<dbReference type="Proteomes" id="UP000054560">
    <property type="component" value="Unassembled WGS sequence"/>
</dbReference>
<gene>
    <name evidence="10" type="ORF">SARC_07437</name>
</gene>
<dbReference type="GeneID" id="25907941"/>
<reference evidence="10 11" key="1">
    <citation type="submission" date="2011-02" db="EMBL/GenBank/DDBJ databases">
        <title>The Genome Sequence of Sphaeroforma arctica JP610.</title>
        <authorList>
            <consortium name="The Broad Institute Genome Sequencing Platform"/>
            <person name="Russ C."/>
            <person name="Cuomo C."/>
            <person name="Young S.K."/>
            <person name="Zeng Q."/>
            <person name="Gargeya S."/>
            <person name="Alvarado L."/>
            <person name="Berlin A."/>
            <person name="Chapman S.B."/>
            <person name="Chen Z."/>
            <person name="Freedman E."/>
            <person name="Gellesch M."/>
            <person name="Goldberg J."/>
            <person name="Griggs A."/>
            <person name="Gujja S."/>
            <person name="Heilman E."/>
            <person name="Heiman D."/>
            <person name="Howarth C."/>
            <person name="Mehta T."/>
            <person name="Neiman D."/>
            <person name="Pearson M."/>
            <person name="Roberts A."/>
            <person name="Saif S."/>
            <person name="Shea T."/>
            <person name="Shenoy N."/>
            <person name="Sisk P."/>
            <person name="Stolte C."/>
            <person name="Sykes S."/>
            <person name="White J."/>
            <person name="Yandava C."/>
            <person name="Burger G."/>
            <person name="Gray M.W."/>
            <person name="Holland P.W.H."/>
            <person name="King N."/>
            <person name="Lang F.B.F."/>
            <person name="Roger A.J."/>
            <person name="Ruiz-Trillo I."/>
            <person name="Haas B."/>
            <person name="Nusbaum C."/>
            <person name="Birren B."/>
        </authorList>
    </citation>
    <scope>NUCLEOTIDE SEQUENCE [LARGE SCALE GENOMIC DNA]</scope>
    <source>
        <strain evidence="10 11">JP610</strain>
    </source>
</reference>
<proteinExistence type="inferred from homology"/>
<feature type="disulfide bond" evidence="6">
    <location>
        <begin position="310"/>
        <end position="349"/>
    </location>
</feature>
<evidence type="ECO:0000256" key="2">
    <source>
        <dbReference type="ARBA" id="ARBA00022670"/>
    </source>
</evidence>
<feature type="active site" evidence="5">
    <location>
        <position position="102"/>
    </location>
</feature>
<dbReference type="PROSITE" id="PS51767">
    <property type="entry name" value="PEPTIDASE_A1"/>
    <property type="match status" value="1"/>
</dbReference>
<feature type="active site" evidence="5">
    <location>
        <position position="284"/>
    </location>
</feature>
<name>A0A0L0FU52_9EUKA</name>
<dbReference type="AlphaFoldDB" id="A0A0L0FU52"/>
<evidence type="ECO:0000313" key="10">
    <source>
        <dbReference type="EMBL" id="KNC80194.1"/>
    </source>
</evidence>
<sequence>MLFVSYALAIAVLVSASAADHVEIPLTRVSKPFSDRQISDLLSGDLYYPAEKANAKFDLSGGVLTAGKYLPPIEHLKDISNVEYQGQISIGSGGARFQVVFDTGSANLWIPSTSCTSIGCFGKSKYNHTASDTYIKNGKYIRIAYGTGAMAGFLSKDQVSFGSLTIPNVTFAEANYMADFFAKTPIDGILGLAFKNISADDVEPIFKTMVKEKIVKSPVFAFYMSNKPGDGKSEMTLGGTDERKYIGNITWHPLSSVDYWSIKMTQLKVNKTVISAAPVHAIVDTGTSLIAGPYFAVSMLLARLAVKRDCSNFETLPELSFEVENSTYTLNGGDYVIKQKNPLTQTDECFPGIQPIGMDLWILGDVFLRKYYNAYDSSAPPKVGFALADHSDD</sequence>
<dbReference type="OrthoDB" id="771136at2759"/>